<proteinExistence type="predicted"/>
<gene>
    <name evidence="2" type="primary">257</name>
    <name evidence="2" type="ORF">SEA_GILSON_257</name>
</gene>
<keyword evidence="1" id="KW-1133">Transmembrane helix</keyword>
<accession>A0A3Q9R520</accession>
<organism evidence="2 3">
    <name type="scientific">Streptomyces phage Gilson</name>
    <dbReference type="NCBI Taxonomy" id="2488789"/>
    <lineage>
        <taxon>Viruses</taxon>
        <taxon>Duplodnaviria</taxon>
        <taxon>Heunggongvirae</taxon>
        <taxon>Uroviricota</taxon>
        <taxon>Caudoviricetes</taxon>
        <taxon>Stanwilliamsviridae</taxon>
        <taxon>Loccivirinae</taxon>
        <taxon>Gilsonvirus</taxon>
        <taxon>Gilsonvirus gilson</taxon>
    </lineage>
</organism>
<dbReference type="RefSeq" id="YP_009842687.1">
    <property type="nucleotide sequence ID" value="NC_048742.1"/>
</dbReference>
<feature type="transmembrane region" description="Helical" evidence="1">
    <location>
        <begin position="35"/>
        <end position="56"/>
    </location>
</feature>
<sequence>MIVVALLGAIALWVGAAMAVAVIPAWLAMLALGMMGHPVSFALCFVVGTLLFLPFCRANVTVRN</sequence>
<keyword evidence="3" id="KW-1185">Reference proteome</keyword>
<reference evidence="2 3" key="1">
    <citation type="submission" date="2018-10" db="EMBL/GenBank/DDBJ databases">
        <authorList>
            <person name="Soria N.A."/>
            <person name="Batley M.G."/>
            <person name="Hanafy A."/>
            <person name="Singh N."/>
            <person name="Shaffer C.D."/>
            <person name="Weston-Hafer K.A."/>
            <person name="Russell D.A."/>
            <person name="Pope W.H."/>
            <person name="Jacobs-Sera D."/>
            <person name="Hendrix R.W."/>
            <person name="Hatfull G.F."/>
        </authorList>
    </citation>
    <scope>NUCLEOTIDE SEQUENCE [LARGE SCALE GENOMIC DNA]</scope>
</reference>
<keyword evidence="1" id="KW-0812">Transmembrane</keyword>
<protein>
    <submittedName>
        <fullName evidence="2">Uncharacterized protein</fullName>
    </submittedName>
</protein>
<name>A0A3Q9R520_9CAUD</name>
<keyword evidence="1" id="KW-0472">Membrane</keyword>
<evidence type="ECO:0000313" key="2">
    <source>
        <dbReference type="EMBL" id="AZU97302.1"/>
    </source>
</evidence>
<dbReference type="EMBL" id="MK061412">
    <property type="protein sequence ID" value="AZU97302.1"/>
    <property type="molecule type" value="Genomic_DNA"/>
</dbReference>
<evidence type="ECO:0000256" key="1">
    <source>
        <dbReference type="SAM" id="Phobius"/>
    </source>
</evidence>
<dbReference type="GeneID" id="55612947"/>
<dbReference type="KEGG" id="vg:55612947"/>
<dbReference type="Proteomes" id="UP000284334">
    <property type="component" value="Segment"/>
</dbReference>
<evidence type="ECO:0000313" key="3">
    <source>
        <dbReference type="Proteomes" id="UP000284334"/>
    </source>
</evidence>